<name>A0A1H6C4L4_9GAMM</name>
<dbReference type="SUPFAM" id="SSF48179">
    <property type="entry name" value="6-phosphogluconate dehydrogenase C-terminal domain-like"/>
    <property type="match status" value="1"/>
</dbReference>
<dbReference type="InterPro" id="IPR036291">
    <property type="entry name" value="NAD(P)-bd_dom_sf"/>
</dbReference>
<evidence type="ECO:0000259" key="5">
    <source>
        <dbReference type="Pfam" id="PF14748"/>
    </source>
</evidence>
<evidence type="ECO:0000313" key="7">
    <source>
        <dbReference type="Proteomes" id="UP000236745"/>
    </source>
</evidence>
<protein>
    <submittedName>
        <fullName evidence="6">Pyrroline-5-carboxylate reductase</fullName>
    </submittedName>
</protein>
<dbReference type="SUPFAM" id="SSF51735">
    <property type="entry name" value="NAD(P)-binding Rossmann-fold domains"/>
    <property type="match status" value="1"/>
</dbReference>
<dbReference type="RefSeq" id="WP_160115528.1">
    <property type="nucleotide sequence ID" value="NZ_FNVQ01000003.1"/>
</dbReference>
<comment type="similarity">
    <text evidence="1">Belongs to the pyrroline-5-carboxylate reductase family.</text>
</comment>
<evidence type="ECO:0000256" key="1">
    <source>
        <dbReference type="ARBA" id="ARBA00005525"/>
    </source>
</evidence>
<feature type="binding site" evidence="3">
    <location>
        <begin position="92"/>
        <end position="94"/>
    </location>
    <ligand>
        <name>NADP(+)</name>
        <dbReference type="ChEBI" id="CHEBI:58349"/>
    </ligand>
</feature>
<sequence length="257" mass="27676">MSDTLGILGVGHLASYVVAGLRNAGDKRHILLSPRGKETAERLQVQHDCEIVTDNQTLVDRCDTLLIAVRPAQLESLLKPLNFRPNQLLISCAAGVSLAQLKPRTAPALVVRTLPLACAEFGVGAVPLYPCNDSASSLLSKLGELIVFEDEAKFELASTAACMNGWIYDFLDQLSGWFANQGLSPEQARALVTQQVSGATALASARPEITLSEISTSIATEGTFTKTGLDLLREKKAMEPWKEACEVIQKALRESGK</sequence>
<dbReference type="Pfam" id="PF14748">
    <property type="entry name" value="P5CR_dimer"/>
    <property type="match status" value="1"/>
</dbReference>
<evidence type="ECO:0000256" key="3">
    <source>
        <dbReference type="PIRSR" id="PIRSR000193-1"/>
    </source>
</evidence>
<gene>
    <name evidence="6" type="ORF">SAMN05444390_103145</name>
</gene>
<feature type="domain" description="Pyrroline-5-carboxylate reductase catalytic N-terminal" evidence="4">
    <location>
        <begin position="5"/>
        <end position="95"/>
    </location>
</feature>
<dbReference type="GO" id="GO:0055129">
    <property type="term" value="P:L-proline biosynthetic process"/>
    <property type="evidence" value="ECO:0007669"/>
    <property type="project" value="TreeGrafter"/>
</dbReference>
<dbReference type="EMBL" id="FNVQ01000003">
    <property type="protein sequence ID" value="SEG67575.1"/>
    <property type="molecule type" value="Genomic_DNA"/>
</dbReference>
<evidence type="ECO:0000259" key="4">
    <source>
        <dbReference type="Pfam" id="PF03807"/>
    </source>
</evidence>
<dbReference type="InterPro" id="IPR000304">
    <property type="entry name" value="Pyrroline-COOH_reductase"/>
</dbReference>
<evidence type="ECO:0000256" key="2">
    <source>
        <dbReference type="ARBA" id="ARBA00023002"/>
    </source>
</evidence>
<keyword evidence="7" id="KW-1185">Reference proteome</keyword>
<feature type="binding site" evidence="3">
    <location>
        <begin position="8"/>
        <end position="13"/>
    </location>
    <ligand>
        <name>NADP(+)</name>
        <dbReference type="ChEBI" id="CHEBI:58349"/>
    </ligand>
</feature>
<keyword evidence="2" id="KW-0560">Oxidoreductase</keyword>
<dbReference type="Gene3D" id="1.10.3730.10">
    <property type="entry name" value="ProC C-terminal domain-like"/>
    <property type="match status" value="1"/>
</dbReference>
<dbReference type="Proteomes" id="UP000236745">
    <property type="component" value="Unassembled WGS sequence"/>
</dbReference>
<reference evidence="6 7" key="1">
    <citation type="submission" date="2016-10" db="EMBL/GenBank/DDBJ databases">
        <authorList>
            <person name="de Groot N.N."/>
        </authorList>
    </citation>
    <scope>NUCLEOTIDE SEQUENCE [LARGE SCALE GENOMIC DNA]</scope>
    <source>
        <strain evidence="6 7">DSM 22012</strain>
    </source>
</reference>
<dbReference type="InterPro" id="IPR008927">
    <property type="entry name" value="6-PGluconate_DH-like_C_sf"/>
</dbReference>
<dbReference type="InterPro" id="IPR028939">
    <property type="entry name" value="P5C_Rdtase_cat_N"/>
</dbReference>
<dbReference type="PANTHER" id="PTHR11645:SF13">
    <property type="entry name" value="PYRROLINE-5-CARBOXYLATE REDUCTASE CATALYTIC N-TERMINAL DOMAIN-CONTAINING PROTEIN"/>
    <property type="match status" value="1"/>
</dbReference>
<dbReference type="GO" id="GO:0004735">
    <property type="term" value="F:pyrroline-5-carboxylate reductase activity"/>
    <property type="evidence" value="ECO:0007669"/>
    <property type="project" value="InterPro"/>
</dbReference>
<organism evidence="6 7">
    <name type="scientific">Marinobacterium lutimaris</name>
    <dbReference type="NCBI Taxonomy" id="568106"/>
    <lineage>
        <taxon>Bacteria</taxon>
        <taxon>Pseudomonadati</taxon>
        <taxon>Pseudomonadota</taxon>
        <taxon>Gammaproteobacteria</taxon>
        <taxon>Oceanospirillales</taxon>
        <taxon>Oceanospirillaceae</taxon>
        <taxon>Marinobacterium</taxon>
    </lineage>
</organism>
<dbReference type="InterPro" id="IPR029036">
    <property type="entry name" value="P5CR_dimer"/>
</dbReference>
<dbReference type="Pfam" id="PF03807">
    <property type="entry name" value="F420_oxidored"/>
    <property type="match status" value="1"/>
</dbReference>
<feature type="binding site" evidence="3">
    <location>
        <begin position="68"/>
        <end position="71"/>
    </location>
    <ligand>
        <name>NADP(+)</name>
        <dbReference type="ChEBI" id="CHEBI:58349"/>
    </ligand>
</feature>
<dbReference type="PANTHER" id="PTHR11645">
    <property type="entry name" value="PYRROLINE-5-CARBOXYLATE REDUCTASE"/>
    <property type="match status" value="1"/>
</dbReference>
<dbReference type="AlphaFoldDB" id="A0A1H6C4L4"/>
<evidence type="ECO:0000313" key="6">
    <source>
        <dbReference type="EMBL" id="SEG67575.1"/>
    </source>
</evidence>
<dbReference type="Gene3D" id="3.40.50.720">
    <property type="entry name" value="NAD(P)-binding Rossmann-like Domain"/>
    <property type="match status" value="1"/>
</dbReference>
<proteinExistence type="inferred from homology"/>
<dbReference type="PIRSF" id="PIRSF000193">
    <property type="entry name" value="Pyrrol-5-carb_rd"/>
    <property type="match status" value="1"/>
</dbReference>
<accession>A0A1H6C4L4</accession>
<feature type="domain" description="Pyrroline-5-carboxylate reductase dimerisation" evidence="5">
    <location>
        <begin position="159"/>
        <end position="250"/>
    </location>
</feature>
<feature type="binding site" evidence="3">
    <location>
        <position position="55"/>
    </location>
    <ligand>
        <name>NADPH</name>
        <dbReference type="ChEBI" id="CHEBI:57783"/>
    </ligand>
</feature>
<keyword evidence="3" id="KW-0521">NADP</keyword>
<dbReference type="OrthoDB" id="8418678at2"/>